<dbReference type="EMBL" id="KV441478">
    <property type="protein sequence ID" value="OAG20807.1"/>
    <property type="molecule type" value="Genomic_DNA"/>
</dbReference>
<sequence length="133" mass="14759">MDPSYPVFPTHYYVQSEALVSENHILGIPGLAHRFWIVAGIAITPIGPPVLLLVEPRLRILRFQSSAVRPLNDLFIGYCTYQARVLTATFIDCIHVATPTSRFKCDGPASCMHLSHVCLSLAYCYQTPQGAKL</sequence>
<feature type="transmembrane region" description="Helical" evidence="1">
    <location>
        <begin position="35"/>
        <end position="54"/>
    </location>
</feature>
<name>A0A177DN46_ALTAL</name>
<keyword evidence="1" id="KW-1133">Transmembrane helix</keyword>
<dbReference type="VEuPathDB" id="FungiDB:CC77DRAFT_82328"/>
<proteinExistence type="predicted"/>
<accession>A0A177DN46</accession>
<dbReference type="GeneID" id="29118909"/>
<evidence type="ECO:0000313" key="3">
    <source>
        <dbReference type="Proteomes" id="UP000077248"/>
    </source>
</evidence>
<evidence type="ECO:0000313" key="2">
    <source>
        <dbReference type="EMBL" id="OAG20807.1"/>
    </source>
</evidence>
<keyword evidence="1" id="KW-0812">Transmembrane</keyword>
<gene>
    <name evidence="2" type="ORF">CC77DRAFT_82328</name>
</gene>
<dbReference type="RefSeq" id="XP_018386228.1">
    <property type="nucleotide sequence ID" value="XM_018533315.1"/>
</dbReference>
<dbReference type="KEGG" id="aalt:CC77DRAFT_82328"/>
<reference evidence="2 3" key="1">
    <citation type="submission" date="2016-05" db="EMBL/GenBank/DDBJ databases">
        <title>Comparative analysis of secretome profiles of manganese(II)-oxidizing ascomycete fungi.</title>
        <authorList>
            <consortium name="DOE Joint Genome Institute"/>
            <person name="Zeiner C.A."/>
            <person name="Purvine S.O."/>
            <person name="Zink E.M."/>
            <person name="Wu S."/>
            <person name="Pasa-Tolic L."/>
            <person name="Chaput D.L."/>
            <person name="Haridas S."/>
            <person name="Grigoriev I.V."/>
            <person name="Santelli C.M."/>
            <person name="Hansel C.M."/>
        </authorList>
    </citation>
    <scope>NUCLEOTIDE SEQUENCE [LARGE SCALE GENOMIC DNA]</scope>
    <source>
        <strain evidence="2 3">SRC1lrK2f</strain>
    </source>
</reference>
<evidence type="ECO:0000256" key="1">
    <source>
        <dbReference type="SAM" id="Phobius"/>
    </source>
</evidence>
<dbReference type="AlphaFoldDB" id="A0A177DN46"/>
<organism evidence="2 3">
    <name type="scientific">Alternaria alternata</name>
    <name type="common">Alternaria rot fungus</name>
    <name type="synonym">Torula alternata</name>
    <dbReference type="NCBI Taxonomy" id="5599"/>
    <lineage>
        <taxon>Eukaryota</taxon>
        <taxon>Fungi</taxon>
        <taxon>Dikarya</taxon>
        <taxon>Ascomycota</taxon>
        <taxon>Pezizomycotina</taxon>
        <taxon>Dothideomycetes</taxon>
        <taxon>Pleosporomycetidae</taxon>
        <taxon>Pleosporales</taxon>
        <taxon>Pleosporineae</taxon>
        <taxon>Pleosporaceae</taxon>
        <taxon>Alternaria</taxon>
        <taxon>Alternaria sect. Alternaria</taxon>
        <taxon>Alternaria alternata complex</taxon>
    </lineage>
</organism>
<keyword evidence="3" id="KW-1185">Reference proteome</keyword>
<dbReference type="Proteomes" id="UP000077248">
    <property type="component" value="Unassembled WGS sequence"/>
</dbReference>
<protein>
    <submittedName>
        <fullName evidence="2">Uncharacterized protein</fullName>
    </submittedName>
</protein>
<keyword evidence="1" id="KW-0472">Membrane</keyword>